<proteinExistence type="predicted"/>
<dbReference type="InterPro" id="IPR049512">
    <property type="entry name" value="DJR-like_dom"/>
</dbReference>
<name>A0A6J1QYE4_9HYME</name>
<dbReference type="Pfam" id="PF21738">
    <property type="entry name" value="DJR-like_dom"/>
    <property type="match status" value="1"/>
</dbReference>
<dbReference type="RefSeq" id="XP_024885891.1">
    <property type="nucleotide sequence ID" value="XM_025030123.1"/>
</dbReference>
<keyword evidence="2" id="KW-1185">Reference proteome</keyword>
<accession>A0A6J1QYE4</accession>
<dbReference type="OrthoDB" id="7658705at2759"/>
<sequence length="403" mass="46970">MTEILNIGSEPVFDDRIVKIKTHTYYNPYANTTFDYSDEIRIPIQQQDLYTLPCESFLYIEKTLTVTRAADQVDNVVLGTNCVAFMFDEIRYELDGMEIDRCRNVGITSTLKNYVTVSSGRSVILRNAGWDPQNNPELNGYFNFCVPLNLLLGFCEDYKRVVINTRHELILIRARNDNSSLVGSFALEPTIKILKIQWRMPHVVLNEINKLSMLLALEVGRYLSMNFRSWDLYEYPLLQNTTKHSWVIKTATQLEKPRYVVFALQTGRKNVMTTDTSRFDDCNLTNVKLYLNSEVYPYNDLNLDFGKHRWAILYDMYARFCKVYYGYKYLEPSLTVSTFLRNGPFVIIDCSRQNESVKNATVDVRIEFDYMENVPPNTSAYCLIIHDRVIEYNPLTNVVRKIV</sequence>
<feature type="domain" description="Double jelly roll-like" evidence="1">
    <location>
        <begin position="76"/>
        <end position="390"/>
    </location>
</feature>
<evidence type="ECO:0000313" key="3">
    <source>
        <dbReference type="RefSeq" id="XP_024885891.1"/>
    </source>
</evidence>
<organism evidence="2 3">
    <name type="scientific">Temnothorax curvispinosus</name>
    <dbReference type="NCBI Taxonomy" id="300111"/>
    <lineage>
        <taxon>Eukaryota</taxon>
        <taxon>Metazoa</taxon>
        <taxon>Ecdysozoa</taxon>
        <taxon>Arthropoda</taxon>
        <taxon>Hexapoda</taxon>
        <taxon>Insecta</taxon>
        <taxon>Pterygota</taxon>
        <taxon>Neoptera</taxon>
        <taxon>Endopterygota</taxon>
        <taxon>Hymenoptera</taxon>
        <taxon>Apocrita</taxon>
        <taxon>Aculeata</taxon>
        <taxon>Formicoidea</taxon>
        <taxon>Formicidae</taxon>
        <taxon>Myrmicinae</taxon>
        <taxon>Temnothorax</taxon>
    </lineage>
</organism>
<dbReference type="AlphaFoldDB" id="A0A6J1QYE4"/>
<reference evidence="3" key="1">
    <citation type="submission" date="2025-08" db="UniProtKB">
        <authorList>
            <consortium name="RefSeq"/>
        </authorList>
    </citation>
    <scope>IDENTIFICATION</scope>
    <source>
        <tissue evidence="3">Whole body</tissue>
    </source>
</reference>
<dbReference type="Proteomes" id="UP000504618">
    <property type="component" value="Unplaced"/>
</dbReference>
<gene>
    <name evidence="3" type="primary">LOC112463628</name>
</gene>
<evidence type="ECO:0000259" key="1">
    <source>
        <dbReference type="Pfam" id="PF21738"/>
    </source>
</evidence>
<dbReference type="PANTHER" id="PTHR36159:SF1">
    <property type="entry name" value="RETROVIRUS-RELATED POL POLYPROTEIN FROM TRANSPOSON 412-LIKE PROTEIN"/>
    <property type="match status" value="1"/>
</dbReference>
<dbReference type="PANTHER" id="PTHR36159">
    <property type="entry name" value="PROTEIN CBG23766"/>
    <property type="match status" value="1"/>
</dbReference>
<protein>
    <submittedName>
        <fullName evidence="3">Uncharacterized protein LOC112463628</fullName>
    </submittedName>
</protein>
<evidence type="ECO:0000313" key="2">
    <source>
        <dbReference type="Proteomes" id="UP000504618"/>
    </source>
</evidence>
<dbReference type="GeneID" id="112463628"/>